<gene>
    <name evidence="8" type="ORF">FEI13_12435</name>
</gene>
<dbReference type="OrthoDB" id="5704405at2"/>
<dbReference type="RefSeq" id="WP_138181841.1">
    <property type="nucleotide sequence ID" value="NZ_VBUI01000018.1"/>
</dbReference>
<evidence type="ECO:0000256" key="3">
    <source>
        <dbReference type="ARBA" id="ARBA00022692"/>
    </source>
</evidence>
<reference evidence="8 9" key="1">
    <citation type="journal article" date="2007" name="Int. J. Syst. Evol. Microbiol.">
        <title>Halomonas saccharevitans sp. nov., Halomonas arcis sp. nov. and Halomonas subterranea sp. nov., halophilic bacteria isolated from hypersaline environments of China.</title>
        <authorList>
            <person name="Xu X.W."/>
            <person name="Wu Y.H."/>
            <person name="Zhou Z."/>
            <person name="Wang C.S."/>
            <person name="Zhou Y.G."/>
            <person name="Zhang H.B."/>
            <person name="Wang Y."/>
            <person name="Wu M."/>
        </authorList>
    </citation>
    <scope>NUCLEOTIDE SEQUENCE [LARGE SCALE GENOMIC DNA]</scope>
    <source>
        <strain evidence="8 9">TBZ3</strain>
    </source>
</reference>
<feature type="region of interest" description="Disordered" evidence="6">
    <location>
        <begin position="1"/>
        <end position="49"/>
    </location>
</feature>
<dbReference type="GO" id="GO:0016020">
    <property type="term" value="C:membrane"/>
    <property type="evidence" value="ECO:0007669"/>
    <property type="project" value="UniProtKB-SubCell"/>
</dbReference>
<sequence length="187" mass="20635">MDAREYMARKGLDSGRDQERPNTLEEKAWSRAREAGEHRPRAGTPFDWEDWERYHETLAEGAESLEQKIDHEAHRRALDHEASSSVGHFTPAAGERVKVEEGEATASPRVDRVSSEVPDHAAPETRSLPPTAGPRVALHALAVLLPPLAVGLSRGGAMRVALSLALTLLGWLPGVVYALWWLRRSSP</sequence>
<protein>
    <submittedName>
        <fullName evidence="8">YqaE/Pmp3 family membrane protein</fullName>
    </submittedName>
</protein>
<dbReference type="AlphaFoldDB" id="A0A5R8MF71"/>
<comment type="caution">
    <text evidence="8">The sequence shown here is derived from an EMBL/GenBank/DDBJ whole genome shotgun (WGS) entry which is preliminary data.</text>
</comment>
<evidence type="ECO:0000256" key="2">
    <source>
        <dbReference type="ARBA" id="ARBA00009530"/>
    </source>
</evidence>
<comment type="subcellular location">
    <subcellularLocation>
        <location evidence="1">Membrane</location>
    </subcellularLocation>
</comment>
<evidence type="ECO:0000256" key="7">
    <source>
        <dbReference type="SAM" id="Phobius"/>
    </source>
</evidence>
<dbReference type="EMBL" id="VBUI01000018">
    <property type="protein sequence ID" value="TLF48728.1"/>
    <property type="molecule type" value="Genomic_DNA"/>
</dbReference>
<dbReference type="Proteomes" id="UP000306973">
    <property type="component" value="Unassembled WGS sequence"/>
</dbReference>
<name>A0A5R8MF71_9GAMM</name>
<dbReference type="PANTHER" id="PTHR21659:SF42">
    <property type="entry name" value="UPF0057 MEMBRANE PROTEIN ZK632.10-RELATED"/>
    <property type="match status" value="1"/>
</dbReference>
<dbReference type="InterPro" id="IPR000612">
    <property type="entry name" value="PMP3"/>
</dbReference>
<comment type="similarity">
    <text evidence="2">Belongs to the UPF0057 (PMP3) family.</text>
</comment>
<feature type="transmembrane region" description="Helical" evidence="7">
    <location>
        <begin position="160"/>
        <end position="182"/>
    </location>
</feature>
<keyword evidence="9" id="KW-1185">Reference proteome</keyword>
<feature type="compositionally biased region" description="Basic and acidic residues" evidence="6">
    <location>
        <begin position="1"/>
        <end position="40"/>
    </location>
</feature>
<feature type="compositionally biased region" description="Basic and acidic residues" evidence="6">
    <location>
        <begin position="109"/>
        <end position="123"/>
    </location>
</feature>
<keyword evidence="3 7" id="KW-0812">Transmembrane</keyword>
<evidence type="ECO:0000313" key="8">
    <source>
        <dbReference type="EMBL" id="TLF48728.1"/>
    </source>
</evidence>
<proteinExistence type="inferred from homology"/>
<evidence type="ECO:0000256" key="5">
    <source>
        <dbReference type="ARBA" id="ARBA00023136"/>
    </source>
</evidence>
<dbReference type="PANTHER" id="PTHR21659">
    <property type="entry name" value="HYDROPHOBIC PROTEIN RCI2 LOW TEMPERATURE AND SALT RESPONSIVE PROTEIN LTI6 -RELATED"/>
    <property type="match status" value="1"/>
</dbReference>
<keyword evidence="4 7" id="KW-1133">Transmembrane helix</keyword>
<feature type="region of interest" description="Disordered" evidence="6">
    <location>
        <begin position="100"/>
        <end position="131"/>
    </location>
</feature>
<dbReference type="Pfam" id="PF01679">
    <property type="entry name" value="Pmp3"/>
    <property type="match status" value="1"/>
</dbReference>
<evidence type="ECO:0000256" key="6">
    <source>
        <dbReference type="SAM" id="MobiDB-lite"/>
    </source>
</evidence>
<keyword evidence="5 7" id="KW-0472">Membrane</keyword>
<evidence type="ECO:0000256" key="1">
    <source>
        <dbReference type="ARBA" id="ARBA00004370"/>
    </source>
</evidence>
<organism evidence="8 9">
    <name type="scientific">Halomonas urmiana</name>
    <dbReference type="NCBI Taxonomy" id="490901"/>
    <lineage>
        <taxon>Bacteria</taxon>
        <taxon>Pseudomonadati</taxon>
        <taxon>Pseudomonadota</taxon>
        <taxon>Gammaproteobacteria</taxon>
        <taxon>Oceanospirillales</taxon>
        <taxon>Halomonadaceae</taxon>
        <taxon>Halomonas</taxon>
    </lineage>
</organism>
<evidence type="ECO:0000256" key="4">
    <source>
        <dbReference type="ARBA" id="ARBA00022989"/>
    </source>
</evidence>
<evidence type="ECO:0000313" key="9">
    <source>
        <dbReference type="Proteomes" id="UP000306973"/>
    </source>
</evidence>
<accession>A0A5R8MF71</accession>